<accession>A0ABR0NSH3</accession>
<protein>
    <submittedName>
        <fullName evidence="1">Uncharacterized protein</fullName>
    </submittedName>
</protein>
<dbReference type="EMBL" id="JARKNE010000009">
    <property type="protein sequence ID" value="KAK5804275.1"/>
    <property type="molecule type" value="Genomic_DNA"/>
</dbReference>
<evidence type="ECO:0000313" key="2">
    <source>
        <dbReference type="Proteomes" id="UP001358586"/>
    </source>
</evidence>
<sequence length="188" mass="20865">MAASLTISSFHSLAALSFFQQHHLTSPKFLFSNLSISLLSLHLQTHILKPISILQNNFHLIRISTRVKLPDKDLTGKTVEIGKLNFTISALKAEINDLQEIIRQGNMEIKQLDMAKQLIKELQRKNSNGSQIKGQIILLEEQLSRFTAIETSIGDALSEALLLVASVDVMGDGDGWRVWTVNAMGFGV</sequence>
<comment type="caution">
    <text evidence="1">The sequence shown here is derived from an EMBL/GenBank/DDBJ whole genome shotgun (WGS) entry which is preliminary data.</text>
</comment>
<gene>
    <name evidence="1" type="ORF">PVK06_031924</name>
</gene>
<name>A0ABR0NSH3_GOSAR</name>
<proteinExistence type="predicted"/>
<dbReference type="Proteomes" id="UP001358586">
    <property type="component" value="Chromosome 9"/>
</dbReference>
<organism evidence="1 2">
    <name type="scientific">Gossypium arboreum</name>
    <name type="common">Tree cotton</name>
    <name type="synonym">Gossypium nanking</name>
    <dbReference type="NCBI Taxonomy" id="29729"/>
    <lineage>
        <taxon>Eukaryota</taxon>
        <taxon>Viridiplantae</taxon>
        <taxon>Streptophyta</taxon>
        <taxon>Embryophyta</taxon>
        <taxon>Tracheophyta</taxon>
        <taxon>Spermatophyta</taxon>
        <taxon>Magnoliopsida</taxon>
        <taxon>eudicotyledons</taxon>
        <taxon>Gunneridae</taxon>
        <taxon>Pentapetalae</taxon>
        <taxon>rosids</taxon>
        <taxon>malvids</taxon>
        <taxon>Malvales</taxon>
        <taxon>Malvaceae</taxon>
        <taxon>Malvoideae</taxon>
        <taxon>Gossypium</taxon>
    </lineage>
</organism>
<keyword evidence="2" id="KW-1185">Reference proteome</keyword>
<evidence type="ECO:0000313" key="1">
    <source>
        <dbReference type="EMBL" id="KAK5804275.1"/>
    </source>
</evidence>
<reference evidence="1 2" key="1">
    <citation type="submission" date="2023-03" db="EMBL/GenBank/DDBJ databases">
        <title>WGS of Gossypium arboreum.</title>
        <authorList>
            <person name="Yu D."/>
        </authorList>
    </citation>
    <scope>NUCLEOTIDE SEQUENCE [LARGE SCALE GENOMIC DNA]</scope>
    <source>
        <tissue evidence="1">Leaf</tissue>
    </source>
</reference>